<dbReference type="PANTHER" id="PTHR22946">
    <property type="entry name" value="DIENELACTONE HYDROLASE DOMAIN-CONTAINING PROTEIN-RELATED"/>
    <property type="match status" value="1"/>
</dbReference>
<dbReference type="Pfam" id="PF00326">
    <property type="entry name" value="Peptidase_S9"/>
    <property type="match status" value="1"/>
</dbReference>
<dbReference type="Gene3D" id="3.40.50.1820">
    <property type="entry name" value="alpha/beta hydrolase"/>
    <property type="match status" value="1"/>
</dbReference>
<dbReference type="PIRSF" id="PIRSF031982">
    <property type="entry name" value="UCP031982_abhydr"/>
    <property type="match status" value="1"/>
</dbReference>
<protein>
    <submittedName>
        <fullName evidence="3">Alpha/beta hydrolase family protein</fullName>
    </submittedName>
</protein>
<feature type="domain" description="Peptidase S9 prolyl oligopeptidase catalytic" evidence="2">
    <location>
        <begin position="108"/>
        <end position="296"/>
    </location>
</feature>
<dbReference type="GO" id="GO:0016787">
    <property type="term" value="F:hydrolase activity"/>
    <property type="evidence" value="ECO:0007669"/>
    <property type="project" value="UniProtKB-KW"/>
</dbReference>
<reference evidence="3 4" key="1">
    <citation type="submission" date="2024-09" db="EMBL/GenBank/DDBJ databases">
        <authorList>
            <person name="Sun Q."/>
            <person name="Mori K."/>
        </authorList>
    </citation>
    <scope>NUCLEOTIDE SEQUENCE [LARGE SCALE GENOMIC DNA]</scope>
    <source>
        <strain evidence="3 4">CCM 7792</strain>
    </source>
</reference>
<dbReference type="EMBL" id="JBHLWP010000009">
    <property type="protein sequence ID" value="MFC0251871.1"/>
    <property type="molecule type" value="Genomic_DNA"/>
</dbReference>
<dbReference type="SUPFAM" id="SSF53474">
    <property type="entry name" value="alpha/beta-Hydrolases"/>
    <property type="match status" value="1"/>
</dbReference>
<keyword evidence="1 3" id="KW-0378">Hydrolase</keyword>
<dbReference type="Proteomes" id="UP001589773">
    <property type="component" value="Unassembled WGS sequence"/>
</dbReference>
<name>A0ABV6FEN6_9BURK</name>
<evidence type="ECO:0000313" key="3">
    <source>
        <dbReference type="EMBL" id="MFC0251871.1"/>
    </source>
</evidence>
<comment type="caution">
    <text evidence="3">The sequence shown here is derived from an EMBL/GenBank/DDBJ whole genome shotgun (WGS) entry which is preliminary data.</text>
</comment>
<keyword evidence="4" id="KW-1185">Reference proteome</keyword>
<evidence type="ECO:0000256" key="1">
    <source>
        <dbReference type="ARBA" id="ARBA00022801"/>
    </source>
</evidence>
<dbReference type="PANTHER" id="PTHR22946:SF9">
    <property type="entry name" value="POLYKETIDE TRANSFERASE AF380"/>
    <property type="match status" value="1"/>
</dbReference>
<accession>A0ABV6FEN6</accession>
<gene>
    <name evidence="3" type="ORF">ACFFJK_08225</name>
</gene>
<organism evidence="3 4">
    <name type="scientific">Massilia consociata</name>
    <dbReference type="NCBI Taxonomy" id="760117"/>
    <lineage>
        <taxon>Bacteria</taxon>
        <taxon>Pseudomonadati</taxon>
        <taxon>Pseudomonadota</taxon>
        <taxon>Betaproteobacteria</taxon>
        <taxon>Burkholderiales</taxon>
        <taxon>Oxalobacteraceae</taxon>
        <taxon>Telluria group</taxon>
        <taxon>Massilia</taxon>
    </lineage>
</organism>
<evidence type="ECO:0000313" key="4">
    <source>
        <dbReference type="Proteomes" id="UP001589773"/>
    </source>
</evidence>
<proteinExistence type="predicted"/>
<dbReference type="InterPro" id="IPR001375">
    <property type="entry name" value="Peptidase_S9_cat"/>
</dbReference>
<dbReference type="InterPro" id="IPR029058">
    <property type="entry name" value="AB_hydrolase_fold"/>
</dbReference>
<dbReference type="InterPro" id="IPR050261">
    <property type="entry name" value="FrsA_esterase"/>
</dbReference>
<evidence type="ECO:0000259" key="2">
    <source>
        <dbReference type="Pfam" id="PF00326"/>
    </source>
</evidence>
<sequence length="338" mass="35380">MMRWIRRVLLMLLVLACGLGIAIFRTALRSEKPVGFQLTQAAGANGRALAVGVWYPTTASPRPTTWLGLGLMDVARDAPVAGHDLPLIVISHGNAGGPGSHADLALALADAGYVVAAPMHGGDNYVDQSAAGTVPWLGARNRELHVTIDYMLKEWTGRASIDPDRIGAYGFSAGGITVLTALGAQPDLRRIAAHCAGTAEFVCGLFRDGRSPLLDPAAAEKGNGFTSDARIRAAAVAAPGLGFLMGPDALDKVRAPVQLWSGEKDTHVPYATNTKLVRAALGPRAEFHSVPGAGHFSFLVPCGVLGPPALCAEDGAFDRTAFHTRMNGSIVAFFGKNL</sequence>
<dbReference type="InterPro" id="IPR016986">
    <property type="entry name" value="UCP031982_abhydr"/>
</dbReference>
<dbReference type="RefSeq" id="WP_379678701.1">
    <property type="nucleotide sequence ID" value="NZ_JBHLWP010000009.1"/>
</dbReference>